<dbReference type="GO" id="GO:0007165">
    <property type="term" value="P:signal transduction"/>
    <property type="evidence" value="ECO:0000318"/>
    <property type="project" value="GO_Central"/>
</dbReference>
<dbReference type="Pfam" id="PF01582">
    <property type="entry name" value="TIR"/>
    <property type="match status" value="1"/>
</dbReference>
<name>A0A1S3XVI7_TOBAC</name>
<dbReference type="KEGG" id="nta:107769264"/>
<dbReference type="GeneID" id="107769264"/>
<organism evidence="3 4">
    <name type="scientific">Nicotiana tabacum</name>
    <name type="common">Common tobacco</name>
    <dbReference type="NCBI Taxonomy" id="4097"/>
    <lineage>
        <taxon>Eukaryota</taxon>
        <taxon>Viridiplantae</taxon>
        <taxon>Streptophyta</taxon>
        <taxon>Embryophyta</taxon>
        <taxon>Tracheophyta</taxon>
        <taxon>Spermatophyta</taxon>
        <taxon>Magnoliopsida</taxon>
        <taxon>eudicotyledons</taxon>
        <taxon>Gunneridae</taxon>
        <taxon>Pentapetalae</taxon>
        <taxon>asterids</taxon>
        <taxon>lamiids</taxon>
        <taxon>Solanales</taxon>
        <taxon>Solanaceae</taxon>
        <taxon>Nicotianoideae</taxon>
        <taxon>Nicotianeae</taxon>
        <taxon>Nicotiana</taxon>
    </lineage>
</organism>
<dbReference type="AlphaFoldDB" id="A0A1S3XVI7"/>
<reference evidence="4" key="2">
    <citation type="submission" date="2025-08" db="UniProtKB">
        <authorList>
            <consortium name="RefSeq"/>
        </authorList>
    </citation>
    <scope>IDENTIFICATION</scope>
    <source>
        <tissue evidence="4">Leaf</tissue>
    </source>
</reference>
<dbReference type="OrthoDB" id="1292579at2759"/>
<dbReference type="FunFam" id="3.40.50.10140:FF:000007">
    <property type="entry name" value="Disease resistance protein (TIR-NBS-LRR class)"/>
    <property type="match status" value="1"/>
</dbReference>
<evidence type="ECO:0000313" key="3">
    <source>
        <dbReference type="Proteomes" id="UP000790787"/>
    </source>
</evidence>
<dbReference type="RefSeq" id="XP_016443956.1">
    <property type="nucleotide sequence ID" value="XM_016588470.2"/>
</dbReference>
<dbReference type="SMART" id="SM00255">
    <property type="entry name" value="TIR"/>
    <property type="match status" value="1"/>
</dbReference>
<feature type="domain" description="TIR" evidence="2">
    <location>
        <begin position="7"/>
        <end position="181"/>
    </location>
</feature>
<proteinExistence type="predicted"/>
<evidence type="ECO:0000313" key="4">
    <source>
        <dbReference type="RefSeq" id="XP_016443956.1"/>
    </source>
</evidence>
<keyword evidence="1" id="KW-0520">NAD</keyword>
<dbReference type="InterPro" id="IPR000157">
    <property type="entry name" value="TIR_dom"/>
</dbReference>
<dbReference type="InterPro" id="IPR035897">
    <property type="entry name" value="Toll_tir_struct_dom_sf"/>
</dbReference>
<dbReference type="Gene3D" id="3.40.50.10140">
    <property type="entry name" value="Toll/interleukin-1 receptor homology (TIR) domain"/>
    <property type="match status" value="1"/>
</dbReference>
<gene>
    <name evidence="4" type="primary">LOC107769264</name>
</gene>
<dbReference type="RefSeq" id="XP_016443956.1">
    <property type="nucleotide sequence ID" value="XM_016588470.1"/>
</dbReference>
<accession>A0A1S3XVI7</accession>
<dbReference type="GO" id="GO:0005634">
    <property type="term" value="C:nucleus"/>
    <property type="evidence" value="ECO:0000318"/>
    <property type="project" value="GO_Central"/>
</dbReference>
<dbReference type="SUPFAM" id="SSF52200">
    <property type="entry name" value="Toll/Interleukin receptor TIR domain"/>
    <property type="match status" value="1"/>
</dbReference>
<protein>
    <submittedName>
        <fullName evidence="4">TMV resistance protein N</fullName>
    </submittedName>
    <submittedName>
        <fullName evidence="4">Toll/interleukin-1 receptor-like protein</fullName>
    </submittedName>
</protein>
<dbReference type="PaxDb" id="4097-A0A1S3XVI7"/>
<evidence type="ECO:0000256" key="1">
    <source>
        <dbReference type="ARBA" id="ARBA00023027"/>
    </source>
</evidence>
<sequence length="231" mass="26484">MVAGAKPKYDVFLSFRGEDTRKNFVSHLYRALTKKGVHTFRDDRSLEQGKTIKDELIGAIEESRLAVIVFSANYASSRWCLEELVKIIECKIQRKQTVIPICYGINESEKCSIVDAFAEAFAKREADSTDGYFDEERVKCWRKALTEAIDSGWDTNKCMEQYYRNEAECIEQIVKEIVSKLRSEEVAGERQKDVEFGSKFLSERVLGFTRSAASPFPLCVPVFFFVTIYSI</sequence>
<dbReference type="Proteomes" id="UP000790787">
    <property type="component" value="Chromosome 4"/>
</dbReference>
<evidence type="ECO:0000259" key="2">
    <source>
        <dbReference type="PROSITE" id="PS50104"/>
    </source>
</evidence>
<reference evidence="3" key="1">
    <citation type="journal article" date="2014" name="Nat. Commun.">
        <title>The tobacco genome sequence and its comparison with those of tomato and potato.</title>
        <authorList>
            <person name="Sierro N."/>
            <person name="Battey J.N."/>
            <person name="Ouadi S."/>
            <person name="Bakaher N."/>
            <person name="Bovet L."/>
            <person name="Willig A."/>
            <person name="Goepfert S."/>
            <person name="Peitsch M.C."/>
            <person name="Ivanov N.V."/>
        </authorList>
    </citation>
    <scope>NUCLEOTIDE SEQUENCE [LARGE SCALE GENOMIC DNA]</scope>
</reference>
<dbReference type="PROSITE" id="PS50104">
    <property type="entry name" value="TIR"/>
    <property type="match status" value="1"/>
</dbReference>
<dbReference type="SMR" id="A0A1S3XVI7"/>
<dbReference type="PANTHER" id="PTHR32009">
    <property type="entry name" value="TMV RESISTANCE PROTEIN N-LIKE"/>
    <property type="match status" value="1"/>
</dbReference>
<dbReference type="PANTHER" id="PTHR32009:SF109">
    <property type="entry name" value="TOLL-INTERLEUKIN-RESISTANCE (TIR) DOMAIN FAMILY PROTEIN"/>
    <property type="match status" value="1"/>
</dbReference>
<keyword evidence="3" id="KW-1185">Reference proteome</keyword>